<gene>
    <name evidence="2" type="ORF">rosmuc_03784</name>
</gene>
<organism evidence="2 3">
    <name type="scientific">Roseovarius mucosus DSM 17069</name>
    <dbReference type="NCBI Taxonomy" id="1288298"/>
    <lineage>
        <taxon>Bacteria</taxon>
        <taxon>Pseudomonadati</taxon>
        <taxon>Pseudomonadota</taxon>
        <taxon>Alphaproteobacteria</taxon>
        <taxon>Rhodobacterales</taxon>
        <taxon>Roseobacteraceae</taxon>
        <taxon>Roseovarius</taxon>
    </lineage>
</organism>
<name>A0A0A0HES4_9RHOB</name>
<feature type="transmembrane region" description="Helical" evidence="1">
    <location>
        <begin position="7"/>
        <end position="27"/>
    </location>
</feature>
<feature type="transmembrane region" description="Helical" evidence="1">
    <location>
        <begin position="39"/>
        <end position="58"/>
    </location>
</feature>
<protein>
    <submittedName>
        <fullName evidence="2">Uncharacterized protein</fullName>
    </submittedName>
</protein>
<evidence type="ECO:0000256" key="1">
    <source>
        <dbReference type="SAM" id="Phobius"/>
    </source>
</evidence>
<proteinExistence type="predicted"/>
<dbReference type="PATRIC" id="fig|1288298.3.peg.3793"/>
<dbReference type="EMBL" id="AONH01000020">
    <property type="protein sequence ID" value="KGM86222.1"/>
    <property type="molecule type" value="Genomic_DNA"/>
</dbReference>
<dbReference type="AlphaFoldDB" id="A0A0A0HES4"/>
<comment type="caution">
    <text evidence="2">The sequence shown here is derived from an EMBL/GenBank/DDBJ whole genome shotgun (WGS) entry which is preliminary data.</text>
</comment>
<keyword evidence="1" id="KW-0812">Transmembrane</keyword>
<evidence type="ECO:0000313" key="3">
    <source>
        <dbReference type="Proteomes" id="UP000030021"/>
    </source>
</evidence>
<evidence type="ECO:0000313" key="2">
    <source>
        <dbReference type="EMBL" id="KGM86222.1"/>
    </source>
</evidence>
<keyword evidence="1" id="KW-0472">Membrane</keyword>
<dbReference type="HOGENOM" id="CLU_2467077_0_0_5"/>
<dbReference type="Proteomes" id="UP000030021">
    <property type="component" value="Unassembled WGS sequence"/>
</dbReference>
<sequence length="88" mass="10105">MTILVNIWLTIFGPLLIVVGVATNGWIVSEVAPDLTPNYILWTFVVNFLALITAWGLFKRIWQKSFDTKLTRNSKSIPEDRIRMEPTI</sequence>
<keyword evidence="1" id="KW-1133">Transmembrane helix</keyword>
<reference evidence="2 3" key="1">
    <citation type="submission" date="2013-01" db="EMBL/GenBank/DDBJ databases">
        <authorList>
            <person name="Fiebig A."/>
            <person name="Goeker M."/>
            <person name="Klenk H.-P.P."/>
        </authorList>
    </citation>
    <scope>NUCLEOTIDE SEQUENCE [LARGE SCALE GENOMIC DNA]</scope>
    <source>
        <strain evidence="2 3">DSM 17069</strain>
    </source>
</reference>
<accession>A0A0A0HES4</accession>
<dbReference type="RefSeq" id="WP_037275146.1">
    <property type="nucleotide sequence ID" value="NZ_KN293984.1"/>
</dbReference>